<accession>A0ABR1NZ23</accession>
<reference evidence="1 2" key="1">
    <citation type="submission" date="2024-02" db="EMBL/GenBank/DDBJ databases">
        <title>De novo assembly and annotation of 12 fungi associated with fruit tree decline syndrome in Ontario, Canada.</title>
        <authorList>
            <person name="Sulman M."/>
            <person name="Ellouze W."/>
            <person name="Ilyukhin E."/>
        </authorList>
    </citation>
    <scope>NUCLEOTIDE SEQUENCE [LARGE SCALE GENOMIC DNA]</scope>
    <source>
        <strain evidence="1 2">M169</strain>
    </source>
</reference>
<sequence>MASTVFLTLGERTVMVARPATYQDLLGEIRRHFPRVSSVYSMVVIFQPAHANGGLLTNRVEVDESASSAVHDGAEFSGLTVWFRGLQTGYWSTNSGWTRNGEVAQKYSNDDKSYDKQHHQ</sequence>
<organism evidence="1 2">
    <name type="scientific">Diaporthe eres</name>
    <name type="common">Phomopsis oblonga</name>
    <dbReference type="NCBI Taxonomy" id="83184"/>
    <lineage>
        <taxon>Eukaryota</taxon>
        <taxon>Fungi</taxon>
        <taxon>Dikarya</taxon>
        <taxon>Ascomycota</taxon>
        <taxon>Pezizomycotina</taxon>
        <taxon>Sordariomycetes</taxon>
        <taxon>Sordariomycetidae</taxon>
        <taxon>Diaporthales</taxon>
        <taxon>Diaporthaceae</taxon>
        <taxon>Diaporthe</taxon>
        <taxon>Diaporthe eres species complex</taxon>
    </lineage>
</organism>
<protein>
    <submittedName>
        <fullName evidence="1">Uncharacterized protein</fullName>
    </submittedName>
</protein>
<dbReference type="EMBL" id="JAKNSF020000073">
    <property type="protein sequence ID" value="KAK7720722.1"/>
    <property type="molecule type" value="Genomic_DNA"/>
</dbReference>
<evidence type="ECO:0000313" key="2">
    <source>
        <dbReference type="Proteomes" id="UP001430848"/>
    </source>
</evidence>
<gene>
    <name evidence="1" type="ORF">SLS63_009716</name>
</gene>
<evidence type="ECO:0000313" key="1">
    <source>
        <dbReference type="EMBL" id="KAK7720722.1"/>
    </source>
</evidence>
<proteinExistence type="predicted"/>
<comment type="caution">
    <text evidence="1">The sequence shown here is derived from an EMBL/GenBank/DDBJ whole genome shotgun (WGS) entry which is preliminary data.</text>
</comment>
<dbReference type="Proteomes" id="UP001430848">
    <property type="component" value="Unassembled WGS sequence"/>
</dbReference>
<name>A0ABR1NZ23_DIAER</name>
<keyword evidence="2" id="KW-1185">Reference proteome</keyword>